<dbReference type="OrthoDB" id="9809549at2"/>
<accession>A0A2U1JRR6</accession>
<dbReference type="PANTHER" id="PTHR43265:SF1">
    <property type="entry name" value="ESTERASE ESTD"/>
    <property type="match status" value="1"/>
</dbReference>
<dbReference type="PANTHER" id="PTHR43265">
    <property type="entry name" value="ESTERASE ESTD"/>
    <property type="match status" value="1"/>
</dbReference>
<name>A0A2U1JRR6_9BACI</name>
<dbReference type="Pfam" id="PF12146">
    <property type="entry name" value="Hydrolase_4"/>
    <property type="match status" value="1"/>
</dbReference>
<evidence type="ECO:0000313" key="3">
    <source>
        <dbReference type="Proteomes" id="UP000245998"/>
    </source>
</evidence>
<feature type="domain" description="Serine aminopeptidase S33" evidence="1">
    <location>
        <begin position="53"/>
        <end position="272"/>
    </location>
</feature>
<keyword evidence="2" id="KW-0378">Hydrolase</keyword>
<comment type="caution">
    <text evidence="2">The sequence shown here is derived from an EMBL/GenBank/DDBJ whole genome shotgun (WGS) entry which is preliminary data.</text>
</comment>
<dbReference type="EMBL" id="QCZG01000048">
    <property type="protein sequence ID" value="PWA07695.1"/>
    <property type="molecule type" value="Genomic_DNA"/>
</dbReference>
<dbReference type="AlphaFoldDB" id="A0A2U1JRR6"/>
<dbReference type="GO" id="GO:0052689">
    <property type="term" value="F:carboxylic ester hydrolase activity"/>
    <property type="evidence" value="ECO:0007669"/>
    <property type="project" value="TreeGrafter"/>
</dbReference>
<dbReference type="Proteomes" id="UP000245998">
    <property type="component" value="Unassembled WGS sequence"/>
</dbReference>
<gene>
    <name evidence="2" type="ORF">DCC39_16295</name>
</gene>
<reference evidence="2 3" key="1">
    <citation type="submission" date="2018-04" db="EMBL/GenBank/DDBJ databases">
        <title>Camelliibacillus theae gen. nov., sp. nov., isolated from Pu'er tea.</title>
        <authorList>
            <person name="Niu L."/>
        </authorList>
    </citation>
    <scope>NUCLEOTIDE SEQUENCE [LARGE SCALE GENOMIC DNA]</scope>
    <source>
        <strain evidence="2 3">T8</strain>
    </source>
</reference>
<keyword evidence="3" id="KW-1185">Reference proteome</keyword>
<dbReference type="Gene3D" id="3.40.50.1820">
    <property type="entry name" value="alpha/beta hydrolase"/>
    <property type="match status" value="1"/>
</dbReference>
<evidence type="ECO:0000313" key="2">
    <source>
        <dbReference type="EMBL" id="PWA07695.1"/>
    </source>
</evidence>
<dbReference type="InterPro" id="IPR053145">
    <property type="entry name" value="AB_hydrolase_Est10"/>
</dbReference>
<dbReference type="SUPFAM" id="SSF53474">
    <property type="entry name" value="alpha/beta-Hydrolases"/>
    <property type="match status" value="1"/>
</dbReference>
<protein>
    <submittedName>
        <fullName evidence="2">Alpha/beta hydrolase</fullName>
    </submittedName>
</protein>
<dbReference type="InterPro" id="IPR022742">
    <property type="entry name" value="Hydrolase_4"/>
</dbReference>
<evidence type="ECO:0000259" key="1">
    <source>
        <dbReference type="Pfam" id="PF12146"/>
    </source>
</evidence>
<dbReference type="RefSeq" id="WP_116555965.1">
    <property type="nucleotide sequence ID" value="NZ_QCZG01000048.1"/>
</dbReference>
<sequence>MAEIVVTFQSDVDLQGTLALPEGQENSPAPAVLFLHGSGPLDRDENAKVGKINAFKLLSEQLSLRGFASLRYDKRGIGKSKGDYYEAGFWDLVSDAKAALKFLKTHPKIDPENVFVLGHSEGCMIAAALQKRVQASGIIFVSGAAESLKTTLIRQGKDVANDMKKATGFQGFLFRLLNIPEKIAKQQATLFKRLDESDAPVIRIKGQKLPAKWMREHFAYNVVDDLEEITCPVLAITGSKDVQVLPEHAKLLAEGVSGKSEYYVIKNMNHMLRKQDEPANMATLKKAYKRSLKKPLNPELVEIIVTWLEKQVNRIG</sequence>
<organism evidence="2 3">
    <name type="scientific">Pueribacillus theae</name>
    <dbReference type="NCBI Taxonomy" id="2171751"/>
    <lineage>
        <taxon>Bacteria</taxon>
        <taxon>Bacillati</taxon>
        <taxon>Bacillota</taxon>
        <taxon>Bacilli</taxon>
        <taxon>Bacillales</taxon>
        <taxon>Bacillaceae</taxon>
        <taxon>Pueribacillus</taxon>
    </lineage>
</organism>
<proteinExistence type="predicted"/>
<dbReference type="InterPro" id="IPR029058">
    <property type="entry name" value="AB_hydrolase_fold"/>
</dbReference>